<dbReference type="SUPFAM" id="SSF55486">
    <property type="entry name" value="Metalloproteases ('zincins'), catalytic domain"/>
    <property type="match status" value="1"/>
</dbReference>
<evidence type="ECO:0000259" key="1">
    <source>
        <dbReference type="Pfam" id="PF05299"/>
    </source>
</evidence>
<name>A0A6A6INI2_9PLEO</name>
<dbReference type="OrthoDB" id="626167at2759"/>
<keyword evidence="3" id="KW-1185">Reference proteome</keyword>
<dbReference type="Pfam" id="PF05299">
    <property type="entry name" value="Peptidase_M61"/>
    <property type="match status" value="1"/>
</dbReference>
<dbReference type="GeneID" id="54574792"/>
<organism evidence="2 3">
    <name type="scientific">Trematosphaeria pertusa</name>
    <dbReference type="NCBI Taxonomy" id="390896"/>
    <lineage>
        <taxon>Eukaryota</taxon>
        <taxon>Fungi</taxon>
        <taxon>Dikarya</taxon>
        <taxon>Ascomycota</taxon>
        <taxon>Pezizomycotina</taxon>
        <taxon>Dothideomycetes</taxon>
        <taxon>Pleosporomycetidae</taxon>
        <taxon>Pleosporales</taxon>
        <taxon>Massarineae</taxon>
        <taxon>Trematosphaeriaceae</taxon>
        <taxon>Trematosphaeria</taxon>
    </lineage>
</organism>
<proteinExistence type="predicted"/>
<reference evidence="2" key="1">
    <citation type="journal article" date="2020" name="Stud. Mycol.">
        <title>101 Dothideomycetes genomes: a test case for predicting lifestyles and emergence of pathogens.</title>
        <authorList>
            <person name="Haridas S."/>
            <person name="Albert R."/>
            <person name="Binder M."/>
            <person name="Bloem J."/>
            <person name="Labutti K."/>
            <person name="Salamov A."/>
            <person name="Andreopoulos B."/>
            <person name="Baker S."/>
            <person name="Barry K."/>
            <person name="Bills G."/>
            <person name="Bluhm B."/>
            <person name="Cannon C."/>
            <person name="Castanera R."/>
            <person name="Culley D."/>
            <person name="Daum C."/>
            <person name="Ezra D."/>
            <person name="Gonzalez J."/>
            <person name="Henrissat B."/>
            <person name="Kuo A."/>
            <person name="Liang C."/>
            <person name="Lipzen A."/>
            <person name="Lutzoni F."/>
            <person name="Magnuson J."/>
            <person name="Mondo S."/>
            <person name="Nolan M."/>
            <person name="Ohm R."/>
            <person name="Pangilinan J."/>
            <person name="Park H.-J."/>
            <person name="Ramirez L."/>
            <person name="Alfaro M."/>
            <person name="Sun H."/>
            <person name="Tritt A."/>
            <person name="Yoshinaga Y."/>
            <person name="Zwiers L.-H."/>
            <person name="Turgeon B."/>
            <person name="Goodwin S."/>
            <person name="Spatafora J."/>
            <person name="Crous P."/>
            <person name="Grigoriev I."/>
        </authorList>
    </citation>
    <scope>NUCLEOTIDE SEQUENCE</scope>
    <source>
        <strain evidence="2">CBS 122368</strain>
    </source>
</reference>
<dbReference type="Proteomes" id="UP000800094">
    <property type="component" value="Unassembled WGS sequence"/>
</dbReference>
<protein>
    <recommendedName>
        <fullName evidence="1">Peptidase M61 catalytic domain-containing protein</fullName>
    </recommendedName>
</protein>
<evidence type="ECO:0000313" key="3">
    <source>
        <dbReference type="Proteomes" id="UP000800094"/>
    </source>
</evidence>
<accession>A0A6A6INI2</accession>
<feature type="domain" description="Peptidase M61 catalytic" evidence="1">
    <location>
        <begin position="284"/>
        <end position="367"/>
    </location>
</feature>
<evidence type="ECO:0000313" key="2">
    <source>
        <dbReference type="EMBL" id="KAF2251130.1"/>
    </source>
</evidence>
<dbReference type="RefSeq" id="XP_033686134.1">
    <property type="nucleotide sequence ID" value="XM_033821462.1"/>
</dbReference>
<dbReference type="Gene3D" id="1.10.390.10">
    <property type="entry name" value="Neutral Protease Domain 2"/>
    <property type="match status" value="1"/>
</dbReference>
<gene>
    <name evidence="2" type="ORF">BU26DRAFT_276593</name>
</gene>
<dbReference type="AlphaFoldDB" id="A0A6A6INI2"/>
<sequence length="552" mass="62895">MASSEPQSLSLRIKPQFDHNGEAHSLGFSLALECPSLTAGQSLCCLNTKMGNGTTQCYTKDQIHVSDSDGFLDIEIHDKGRMRSYLVNRPTTGNVVMNFVAHPVKVDSKTPIGGRYELRRDQGGLQCMGLSTIPIPWDVSLTTKARYRMEIEWDLSDAPQGTRAVSSFGEGRVQRVHPPFDLWRMVFTVGPLKSYPLDAPRGGHFGFYWFGKPPTSITALPPVCEELFAKMSNFFRDKASEENPYRIFVRRATPARGFGGSGGIRSFVLEYDDAIDTISQDEIFTLLAHEMVHNWPLMAADSKEDDLDLVAWYNEGVADYYAAVLPYRISHRTKACFRKHLNAKFTEYYTNPCRLVSNRQAEDKAWTSPNLQTVPYTRGLMYFCKLDAQIRRASNGCKSVDELVLSLLEKLRKYEPFGIREWKDMLVDVLGAKALEDFQTMNKGELIRLPADAFAPDYEVVRVDERELDFGFDMGSFSKRVVSGLNLTSEAAKAGLEDGDEIIKNTFVWQCQQNYERKMRMTIRRGHVEHKIEYWPRAEKMVESWRLHETKS</sequence>
<dbReference type="InterPro" id="IPR027268">
    <property type="entry name" value="Peptidase_M4/M1_CTD_sf"/>
</dbReference>
<dbReference type="EMBL" id="ML987193">
    <property type="protein sequence ID" value="KAF2251130.1"/>
    <property type="molecule type" value="Genomic_DNA"/>
</dbReference>
<dbReference type="InterPro" id="IPR007963">
    <property type="entry name" value="Peptidase_M61_catalytic"/>
</dbReference>